<dbReference type="Proteomes" id="UP000295375">
    <property type="component" value="Unassembled WGS sequence"/>
</dbReference>
<dbReference type="EC" id="4.1.2.25" evidence="6"/>
<dbReference type="NCBIfam" id="TIGR00526">
    <property type="entry name" value="folB_dom"/>
    <property type="match status" value="1"/>
</dbReference>
<dbReference type="NCBIfam" id="TIGR00525">
    <property type="entry name" value="folB"/>
    <property type="match status" value="1"/>
</dbReference>
<dbReference type="Gene3D" id="3.30.1130.10">
    <property type="match status" value="1"/>
</dbReference>
<dbReference type="OrthoDB" id="9810587at2"/>
<reference evidence="8 9" key="1">
    <citation type="submission" date="2019-03" db="EMBL/GenBank/DDBJ databases">
        <title>Genomic Encyclopedia of Type Strains, Phase IV (KMG-IV): sequencing the most valuable type-strain genomes for metagenomic binning, comparative biology and taxonomic classification.</title>
        <authorList>
            <person name="Goeker M."/>
        </authorList>
    </citation>
    <scope>NUCLEOTIDE SEQUENCE [LARGE SCALE GENOMIC DNA]</scope>
    <source>
        <strain evidence="8 9">DSM 103792</strain>
    </source>
</reference>
<dbReference type="AlphaFoldDB" id="A0A4R6US15"/>
<dbReference type="GO" id="GO:0004150">
    <property type="term" value="F:dihydroneopterin aldolase activity"/>
    <property type="evidence" value="ECO:0007669"/>
    <property type="project" value="UniProtKB-UniRule"/>
</dbReference>
<evidence type="ECO:0000259" key="7">
    <source>
        <dbReference type="SMART" id="SM00905"/>
    </source>
</evidence>
<keyword evidence="9" id="KW-1185">Reference proteome</keyword>
<dbReference type="InterPro" id="IPR006157">
    <property type="entry name" value="FolB_dom"/>
</dbReference>
<comment type="catalytic activity">
    <reaction evidence="1 6">
        <text>7,8-dihydroneopterin = 6-hydroxymethyl-7,8-dihydropterin + glycolaldehyde</text>
        <dbReference type="Rhea" id="RHEA:10540"/>
        <dbReference type="ChEBI" id="CHEBI:17001"/>
        <dbReference type="ChEBI" id="CHEBI:17071"/>
        <dbReference type="ChEBI" id="CHEBI:44841"/>
        <dbReference type="EC" id="4.1.2.25"/>
    </reaction>
</comment>
<dbReference type="SUPFAM" id="SSF55620">
    <property type="entry name" value="Tetrahydrobiopterin biosynthesis enzymes-like"/>
    <property type="match status" value="1"/>
</dbReference>
<dbReference type="RefSeq" id="WP_133588486.1">
    <property type="nucleotide sequence ID" value="NZ_CP037953.1"/>
</dbReference>
<dbReference type="InterPro" id="IPR006156">
    <property type="entry name" value="Dihydroneopterin_aldolase"/>
</dbReference>
<dbReference type="SMART" id="SM00905">
    <property type="entry name" value="FolB"/>
    <property type="match status" value="1"/>
</dbReference>
<dbReference type="GO" id="GO:0046656">
    <property type="term" value="P:folic acid biosynthetic process"/>
    <property type="evidence" value="ECO:0007669"/>
    <property type="project" value="UniProtKB-UniRule"/>
</dbReference>
<evidence type="ECO:0000313" key="9">
    <source>
        <dbReference type="Proteomes" id="UP000295375"/>
    </source>
</evidence>
<feature type="domain" description="Dihydroneopterin aldolase/epimerase" evidence="7">
    <location>
        <begin position="4"/>
        <end position="115"/>
    </location>
</feature>
<dbReference type="EMBL" id="SNYM01000003">
    <property type="protein sequence ID" value="TDQ49832.1"/>
    <property type="molecule type" value="Genomic_DNA"/>
</dbReference>
<proteinExistence type="inferred from homology"/>
<dbReference type="PANTHER" id="PTHR42844">
    <property type="entry name" value="DIHYDRONEOPTERIN ALDOLASE 1-RELATED"/>
    <property type="match status" value="1"/>
</dbReference>
<dbReference type="UniPathway" id="UPA00077">
    <property type="reaction ID" value="UER00154"/>
</dbReference>
<organism evidence="8 9">
    <name type="scientific">Permianibacter aggregans</name>
    <dbReference type="NCBI Taxonomy" id="1510150"/>
    <lineage>
        <taxon>Bacteria</taxon>
        <taxon>Pseudomonadati</taxon>
        <taxon>Pseudomonadota</taxon>
        <taxon>Gammaproteobacteria</taxon>
        <taxon>Pseudomonadales</taxon>
        <taxon>Pseudomonadaceae</taxon>
        <taxon>Permianibacter</taxon>
    </lineage>
</organism>
<comment type="function">
    <text evidence="6">Catalyzes the conversion of 7,8-dihydroneopterin to 6-hydroxymethyl-7,8-dihydropterin.</text>
</comment>
<dbReference type="PANTHER" id="PTHR42844:SF1">
    <property type="entry name" value="DIHYDRONEOPTERIN ALDOLASE 1-RELATED"/>
    <property type="match status" value="1"/>
</dbReference>
<evidence type="ECO:0000256" key="4">
    <source>
        <dbReference type="ARBA" id="ARBA00022909"/>
    </source>
</evidence>
<dbReference type="GO" id="GO:0046654">
    <property type="term" value="P:tetrahydrofolate biosynthetic process"/>
    <property type="evidence" value="ECO:0007669"/>
    <property type="project" value="UniProtKB-UniRule"/>
</dbReference>
<name>A0A4R6US15_9GAMM</name>
<comment type="pathway">
    <text evidence="2 6">Cofactor biosynthesis; tetrahydrofolate biosynthesis; 2-amino-4-hydroxy-6-hydroxymethyl-7,8-dihydropteridine diphosphate from 7,8-dihydroneopterin triphosphate: step 3/4.</text>
</comment>
<evidence type="ECO:0000313" key="8">
    <source>
        <dbReference type="EMBL" id="TDQ49832.1"/>
    </source>
</evidence>
<evidence type="ECO:0000256" key="3">
    <source>
        <dbReference type="ARBA" id="ARBA00005708"/>
    </source>
</evidence>
<dbReference type="GO" id="GO:0005737">
    <property type="term" value="C:cytoplasm"/>
    <property type="evidence" value="ECO:0007669"/>
    <property type="project" value="TreeGrafter"/>
</dbReference>
<gene>
    <name evidence="8" type="ORF">EV696_103205</name>
</gene>
<dbReference type="InterPro" id="IPR043133">
    <property type="entry name" value="GTP-CH-I_C/QueF"/>
</dbReference>
<keyword evidence="4 6" id="KW-0289">Folate biosynthesis</keyword>
<accession>A0A4R6US15</accession>
<dbReference type="Pfam" id="PF02152">
    <property type="entry name" value="FolB"/>
    <property type="match status" value="1"/>
</dbReference>
<comment type="caution">
    <text evidence="8">The sequence shown here is derived from an EMBL/GenBank/DDBJ whole genome shotgun (WGS) entry which is preliminary data.</text>
</comment>
<protein>
    <recommendedName>
        <fullName evidence="6">7,8-dihydroneopterin aldolase</fullName>
        <ecNumber evidence="6">4.1.2.25</ecNumber>
    </recommendedName>
</protein>
<evidence type="ECO:0000256" key="6">
    <source>
        <dbReference type="RuleBase" id="RU362079"/>
    </source>
</evidence>
<evidence type="ECO:0000256" key="2">
    <source>
        <dbReference type="ARBA" id="ARBA00005013"/>
    </source>
</evidence>
<sequence>MDTIYLRDIELQATIGAYQWEQRIEQKLILNLSLAVDCQAAGSSDDLNDALDYGAVLATVQALIKDKRVALIEKLATLIADEILCHYPVVQTVMVDLAKVFIFPNVPRVGVVLTRGRNA</sequence>
<comment type="similarity">
    <text evidence="3 6">Belongs to the DHNA family.</text>
</comment>
<evidence type="ECO:0000256" key="5">
    <source>
        <dbReference type="ARBA" id="ARBA00023239"/>
    </source>
</evidence>
<evidence type="ECO:0000256" key="1">
    <source>
        <dbReference type="ARBA" id="ARBA00001353"/>
    </source>
</evidence>
<keyword evidence="5 6" id="KW-0456">Lyase</keyword>